<dbReference type="EMBL" id="JAEUGD010000027">
    <property type="protein sequence ID" value="MBL6446404.1"/>
    <property type="molecule type" value="Genomic_DNA"/>
</dbReference>
<reference evidence="1" key="1">
    <citation type="submission" date="2021-01" db="EMBL/GenBank/DDBJ databases">
        <title>Fulvivirga kasyanovii gen. nov., sp nov., a novel member of the phylum Bacteroidetes isolated from seawater in a mussel farm.</title>
        <authorList>
            <person name="Zhao L.-H."/>
            <person name="Wang Z.-J."/>
        </authorList>
    </citation>
    <scope>NUCLEOTIDE SEQUENCE</scope>
    <source>
        <strain evidence="1">29W222</strain>
    </source>
</reference>
<dbReference type="Proteomes" id="UP000614216">
    <property type="component" value="Unassembled WGS sequence"/>
</dbReference>
<dbReference type="Gene3D" id="6.20.20.10">
    <property type="match status" value="1"/>
</dbReference>
<evidence type="ECO:0000313" key="1">
    <source>
        <dbReference type="EMBL" id="MBL6446404.1"/>
    </source>
</evidence>
<keyword evidence="2" id="KW-1185">Reference proteome</keyword>
<evidence type="ECO:0000313" key="2">
    <source>
        <dbReference type="Proteomes" id="UP000614216"/>
    </source>
</evidence>
<dbReference type="InterPro" id="IPR036410">
    <property type="entry name" value="HSP_DnaJ_Cys-rich_dom_sf"/>
</dbReference>
<name>A0A937KBQ6_9BACT</name>
<comment type="caution">
    <text evidence="1">The sequence shown here is derived from an EMBL/GenBank/DDBJ whole genome shotgun (WGS) entry which is preliminary data.</text>
</comment>
<accession>A0A937KBQ6</accession>
<dbReference type="AlphaFoldDB" id="A0A937KBQ6"/>
<dbReference type="RefSeq" id="WP_202855950.1">
    <property type="nucleotide sequence ID" value="NZ_JAEUGD010000027.1"/>
</dbReference>
<protein>
    <submittedName>
        <fullName evidence="1">Uncharacterized protein</fullName>
    </submittedName>
</protein>
<dbReference type="SUPFAM" id="SSF57938">
    <property type="entry name" value="DnaJ/Hsp40 cysteine-rich domain"/>
    <property type="match status" value="1"/>
</dbReference>
<organism evidence="1 2">
    <name type="scientific">Fulvivirga marina</name>
    <dbReference type="NCBI Taxonomy" id="2494733"/>
    <lineage>
        <taxon>Bacteria</taxon>
        <taxon>Pseudomonadati</taxon>
        <taxon>Bacteroidota</taxon>
        <taxon>Cytophagia</taxon>
        <taxon>Cytophagales</taxon>
        <taxon>Fulvivirgaceae</taxon>
        <taxon>Fulvivirga</taxon>
    </lineage>
</organism>
<sequence>MSSTGYVFINGQVVEVKKSMTPQYGPKIYETFKDALMTGPLDECIKNMQKPLDVFPVIRFDPLNLFAREKIDCSKCNGRGKVDTGFLWLWIKVCSKCEGKGFVYK</sequence>
<proteinExistence type="predicted"/>
<gene>
    <name evidence="1" type="ORF">JMN32_08800</name>
</gene>